<dbReference type="InterPro" id="IPR001331">
    <property type="entry name" value="GDS_CDC24_CS"/>
</dbReference>
<dbReference type="PROSITE" id="PS00741">
    <property type="entry name" value="DH_1"/>
    <property type="match status" value="1"/>
</dbReference>
<reference evidence="7 8" key="1">
    <citation type="submission" date="2014-04" db="EMBL/GenBank/DDBJ databases">
        <title>Genome evolution of avian class.</title>
        <authorList>
            <person name="Zhang G."/>
            <person name="Li C."/>
        </authorList>
    </citation>
    <scope>NUCLEOTIDE SEQUENCE [LARGE SCALE GENOMIC DNA]</scope>
    <source>
        <strain evidence="7">BGI_N308</strain>
    </source>
</reference>
<keyword evidence="2" id="KW-0344">Guanine-nucleotide releasing factor</keyword>
<dbReference type="Gene3D" id="1.20.900.10">
    <property type="entry name" value="Dbl homology (DH) domain"/>
    <property type="match status" value="1"/>
</dbReference>
<dbReference type="InterPro" id="IPR035534">
    <property type="entry name" value="DBS_PH"/>
</dbReference>
<dbReference type="InterPro" id="IPR055251">
    <property type="entry name" value="SOS1_NGEF_PH"/>
</dbReference>
<protein>
    <submittedName>
        <fullName evidence="7">Guanine nucleotide exchange factor DBS</fullName>
    </submittedName>
</protein>
<dbReference type="PANTHER" id="PTHR22826:SF115">
    <property type="entry name" value="GUANINE NUCLEOTIDE EXCHANGE FACTOR DBS"/>
    <property type="match status" value="1"/>
</dbReference>
<dbReference type="InterPro" id="IPR000219">
    <property type="entry name" value="DH_dom"/>
</dbReference>
<dbReference type="GO" id="GO:0035025">
    <property type="term" value="P:positive regulation of Rho protein signal transduction"/>
    <property type="evidence" value="ECO:0007669"/>
    <property type="project" value="TreeGrafter"/>
</dbReference>
<dbReference type="SUPFAM" id="SSF48065">
    <property type="entry name" value="DBL homology domain (DH-domain)"/>
    <property type="match status" value="1"/>
</dbReference>
<dbReference type="SUPFAM" id="SSF50729">
    <property type="entry name" value="PH domain-like"/>
    <property type="match status" value="1"/>
</dbReference>
<dbReference type="InterPro" id="IPR056466">
    <property type="entry name" value="Spectrin_DBS"/>
</dbReference>
<dbReference type="InterPro" id="IPR051336">
    <property type="entry name" value="RhoGEF_Guanine_NuclExch_SF"/>
</dbReference>
<dbReference type="InterPro" id="IPR001849">
    <property type="entry name" value="PH_domain"/>
</dbReference>
<feature type="domain" description="PH" evidence="4">
    <location>
        <begin position="760"/>
        <end position="882"/>
    </location>
</feature>
<feature type="domain" description="DH" evidence="5">
    <location>
        <begin position="568"/>
        <end position="748"/>
    </location>
</feature>
<evidence type="ECO:0000256" key="3">
    <source>
        <dbReference type="ARBA" id="ARBA00049987"/>
    </source>
</evidence>
<evidence type="ECO:0000259" key="5">
    <source>
        <dbReference type="PROSITE" id="PS50010"/>
    </source>
</evidence>
<organism evidence="7 8">
    <name type="scientific">Struthio camelus australis</name>
    <dbReference type="NCBI Taxonomy" id="441894"/>
    <lineage>
        <taxon>Eukaryota</taxon>
        <taxon>Metazoa</taxon>
        <taxon>Chordata</taxon>
        <taxon>Craniata</taxon>
        <taxon>Vertebrata</taxon>
        <taxon>Euteleostomi</taxon>
        <taxon>Archelosauria</taxon>
        <taxon>Archosauria</taxon>
        <taxon>Dinosauria</taxon>
        <taxon>Saurischia</taxon>
        <taxon>Theropoda</taxon>
        <taxon>Coelurosauria</taxon>
        <taxon>Aves</taxon>
        <taxon>Palaeognathae</taxon>
        <taxon>Struthioniformes</taxon>
        <taxon>Struthionidae</taxon>
        <taxon>Struthio</taxon>
    </lineage>
</organism>
<feature type="non-terminal residue" evidence="7">
    <location>
        <position position="1"/>
    </location>
</feature>
<dbReference type="STRING" id="441894.ENSSCUP00000001661"/>
<dbReference type="CDD" id="cd00170">
    <property type="entry name" value="SEC14"/>
    <property type="match status" value="1"/>
</dbReference>
<dbReference type="GO" id="GO:0005737">
    <property type="term" value="C:cytoplasm"/>
    <property type="evidence" value="ECO:0007669"/>
    <property type="project" value="TreeGrafter"/>
</dbReference>
<dbReference type="InterPro" id="IPR018159">
    <property type="entry name" value="Spectrin/alpha-actinin"/>
</dbReference>
<accession>A0A093H963</accession>
<dbReference type="InterPro" id="IPR036865">
    <property type="entry name" value="CRAL-TRIO_dom_sf"/>
</dbReference>
<dbReference type="Pfam" id="PF00621">
    <property type="entry name" value="RhoGEF"/>
    <property type="match status" value="1"/>
</dbReference>
<dbReference type="PANTHER" id="PTHR22826">
    <property type="entry name" value="RHO GUANINE EXCHANGE FACTOR-RELATED"/>
    <property type="match status" value="1"/>
</dbReference>
<dbReference type="SMART" id="SM00516">
    <property type="entry name" value="SEC14"/>
    <property type="match status" value="1"/>
</dbReference>
<keyword evidence="1" id="KW-0597">Phosphoprotein</keyword>
<evidence type="ECO:0000259" key="6">
    <source>
        <dbReference type="PROSITE" id="PS50191"/>
    </source>
</evidence>
<dbReference type="FunFam" id="2.30.29.30:FF:000078">
    <property type="entry name" value="Guanine nucleotide exchange factor DBS"/>
    <property type="match status" value="1"/>
</dbReference>
<dbReference type="AlphaFoldDB" id="A0A093H963"/>
<evidence type="ECO:0000313" key="8">
    <source>
        <dbReference type="Proteomes" id="UP000053584"/>
    </source>
</evidence>
<dbReference type="EMBL" id="KL205878">
    <property type="protein sequence ID" value="KFV75935.1"/>
    <property type="molecule type" value="Genomic_DNA"/>
</dbReference>
<dbReference type="SMART" id="SM00233">
    <property type="entry name" value="PH"/>
    <property type="match status" value="1"/>
</dbReference>
<keyword evidence="8" id="KW-1185">Reference proteome</keyword>
<dbReference type="PROSITE" id="PS50003">
    <property type="entry name" value="PH_DOMAIN"/>
    <property type="match status" value="1"/>
</dbReference>
<comment type="similarity">
    <text evidence="3">Belongs to the MCF2 family.</text>
</comment>
<dbReference type="CDD" id="cd00176">
    <property type="entry name" value="SPEC"/>
    <property type="match status" value="1"/>
</dbReference>
<dbReference type="Pfam" id="PF22697">
    <property type="entry name" value="SOS1_NGEF_PH"/>
    <property type="match status" value="1"/>
</dbReference>
<dbReference type="SMART" id="SM00325">
    <property type="entry name" value="RhoGEF"/>
    <property type="match status" value="1"/>
</dbReference>
<dbReference type="SMART" id="SM00150">
    <property type="entry name" value="SPEC"/>
    <property type="match status" value="1"/>
</dbReference>
<dbReference type="SUPFAM" id="SSF46966">
    <property type="entry name" value="Spectrin repeat"/>
    <property type="match status" value="1"/>
</dbReference>
<dbReference type="Gene3D" id="2.30.29.30">
    <property type="entry name" value="Pleckstrin-homology domain (PH domain)/Phosphotyrosine-binding domain (PTB)"/>
    <property type="match status" value="1"/>
</dbReference>
<dbReference type="Pfam" id="PF13716">
    <property type="entry name" value="CRAL_TRIO_2"/>
    <property type="match status" value="1"/>
</dbReference>
<dbReference type="Pfam" id="PF23289">
    <property type="entry name" value="Spectrin_5"/>
    <property type="match status" value="1"/>
</dbReference>
<dbReference type="CDD" id="cd00160">
    <property type="entry name" value="RhoGEF"/>
    <property type="match status" value="1"/>
</dbReference>
<evidence type="ECO:0000259" key="4">
    <source>
        <dbReference type="PROSITE" id="PS50003"/>
    </source>
</evidence>
<feature type="domain" description="CRAL-TRIO" evidence="6">
    <location>
        <begin position="1"/>
        <end position="169"/>
    </location>
</feature>
<feature type="non-terminal residue" evidence="7">
    <location>
        <position position="889"/>
    </location>
</feature>
<dbReference type="InterPro" id="IPR035899">
    <property type="entry name" value="DBL_dom_sf"/>
</dbReference>
<gene>
    <name evidence="7" type="ORF">N308_14274</name>
</gene>
<dbReference type="InterPro" id="IPR011993">
    <property type="entry name" value="PH-like_dom_sf"/>
</dbReference>
<evidence type="ECO:0000256" key="2">
    <source>
        <dbReference type="ARBA" id="ARBA00022658"/>
    </source>
</evidence>
<dbReference type="PROSITE" id="PS50010">
    <property type="entry name" value="DH_2"/>
    <property type="match status" value="1"/>
</dbReference>
<dbReference type="PROSITE" id="PS50191">
    <property type="entry name" value="CRAL_TRIO"/>
    <property type="match status" value="1"/>
</dbReference>
<evidence type="ECO:0000256" key="1">
    <source>
        <dbReference type="ARBA" id="ARBA00022553"/>
    </source>
</evidence>
<dbReference type="Gene3D" id="1.20.58.60">
    <property type="match status" value="1"/>
</dbReference>
<dbReference type="GO" id="GO:0005085">
    <property type="term" value="F:guanyl-nucleotide exchange factor activity"/>
    <property type="evidence" value="ECO:0007669"/>
    <property type="project" value="UniProtKB-KW"/>
</dbReference>
<evidence type="ECO:0000313" key="7">
    <source>
        <dbReference type="EMBL" id="KFV75935.1"/>
    </source>
</evidence>
<dbReference type="CDD" id="cd01227">
    <property type="entry name" value="PH_Dbs"/>
    <property type="match status" value="1"/>
</dbReference>
<dbReference type="Proteomes" id="UP000053584">
    <property type="component" value="Unassembled WGS sequence"/>
</dbReference>
<sequence>TDEIMHQDIIPLYAADIEDQLKKQFAYLSGGRGGDGCPVITFPDYPAFSEIPEKEFQNVLTYLTSIPSLRDAGIGFILVIDRRQDKWTSVKASILRIAASFPGNLQLVLVLRPTGFFHRALSDIAFKFNKDEFKMKVPIIMLGSVSELQGYIDKTQLTEDLGGTLDYCHNRWLSHRTAIESFAQMVKQTAQILQSFGTELAETELPNDVQSTRSLLAVHTEKKDKMKEDIRLAVERGGDILGSITKPVTENPEYKLNQDQLDNQTTVERLLAQLHETETAFDQFWTKHQQKLEQCLHLRNFEQNFREVKAALDIVSERLSAFTDVGNSCSHVEHILKDLANFEEKSCETIAKARMLASEGDSFIQSNHYAVDSIIPKCSELHHLCDAFTAETEQKKNLLNKSLELHGLLEKSMKWCDEGIYLLASQAVDKCQSQDGAESALQEIEKFLDTGAGNKIKELNKIYREYAHILNEDLKEHVQKVFQKQESMEEIFQKRQVSLKKLAAKQMRPVQPVAPRPEAFVKSPCTSPGYADALMLSFLERELKPRSSQSWPFMENSLDLNVRVCLKNFRHVINELIETERAYVEELLCVLEGYAAEMDNPLMAHLIPPELQNKKDILFGNMEEIYHFHNRIFLRELENYIEYPELVGRCFLDQMEDFQIYEKYCQNKPRSESLWRQFSDSIFFQECQRKLDHKLSLDSYLLKPVQRITKYQLLLKEMLKYSKNCEGAEDLQEALTSILGILKAVNDSMHQIAITGYDGNLNELGKLLMQGSFSVWTDHKKGHSKVKDLARFKPMQRHLFLHEKAVLFCKKREENGEGYEKAPSYSYKHSLNMAAVGITENVKGDAKKFEIWYNAREEVYIIQAPTPEVKATWVNEIRKVLTSQLQACR</sequence>
<dbReference type="GO" id="GO:0035556">
    <property type="term" value="P:intracellular signal transduction"/>
    <property type="evidence" value="ECO:0007669"/>
    <property type="project" value="InterPro"/>
</dbReference>
<dbReference type="InterPro" id="IPR001251">
    <property type="entry name" value="CRAL-TRIO_dom"/>
</dbReference>
<dbReference type="SUPFAM" id="SSF52087">
    <property type="entry name" value="CRAL/TRIO domain"/>
    <property type="match status" value="1"/>
</dbReference>
<name>A0A093H963_STRCA</name>
<proteinExistence type="inferred from homology"/>